<organism evidence="1 2">
    <name type="scientific">Xanthomonas boreopolis</name>
    <dbReference type="NCBI Taxonomy" id="86183"/>
    <lineage>
        <taxon>Bacteria</taxon>
        <taxon>Pseudomonadati</taxon>
        <taxon>Pseudomonadota</taxon>
        <taxon>Gammaproteobacteria</taxon>
        <taxon>Lysobacterales</taxon>
        <taxon>Lysobacteraceae</taxon>
        <taxon>Xanthomonas</taxon>
    </lineage>
</organism>
<accession>A0A919F736</accession>
<comment type="caution">
    <text evidence="1">The sequence shown here is derived from an EMBL/GenBank/DDBJ whole genome shotgun (WGS) entry which is preliminary data.</text>
</comment>
<evidence type="ECO:0000313" key="1">
    <source>
        <dbReference type="EMBL" id="GHH52290.1"/>
    </source>
</evidence>
<reference evidence="1" key="2">
    <citation type="submission" date="2020-09" db="EMBL/GenBank/DDBJ databases">
        <authorList>
            <person name="Sun Q."/>
            <person name="Ohkuma M."/>
        </authorList>
    </citation>
    <scope>NUCLEOTIDE SEQUENCE</scope>
    <source>
        <strain evidence="1">JCM 13306</strain>
    </source>
</reference>
<evidence type="ECO:0000313" key="2">
    <source>
        <dbReference type="Proteomes" id="UP000623958"/>
    </source>
</evidence>
<keyword evidence="2" id="KW-1185">Reference proteome</keyword>
<sequence length="97" mass="10997">MEHARNKDLVDVERELRHWKAEFKAGSLPAINFRHEVDPVIRLACDIYVRDPHGTRRAWLEDLRAHLAGRSSLRGDPGAEAIATACWTLLSGSRARL</sequence>
<dbReference type="Proteomes" id="UP000623958">
    <property type="component" value="Unassembled WGS sequence"/>
</dbReference>
<dbReference type="EMBL" id="BNBA01000010">
    <property type="protein sequence ID" value="GHH52290.1"/>
    <property type="molecule type" value="Genomic_DNA"/>
</dbReference>
<dbReference type="RefSeq" id="WP_434029020.1">
    <property type="nucleotide sequence ID" value="NZ_BNBA01000010.1"/>
</dbReference>
<reference evidence="1" key="1">
    <citation type="journal article" date="2014" name="Int. J. Syst. Evol. Microbiol.">
        <title>Complete genome sequence of Corynebacterium casei LMG S-19264T (=DSM 44701T), isolated from a smear-ripened cheese.</title>
        <authorList>
            <consortium name="US DOE Joint Genome Institute (JGI-PGF)"/>
            <person name="Walter F."/>
            <person name="Albersmeier A."/>
            <person name="Kalinowski J."/>
            <person name="Ruckert C."/>
        </authorList>
    </citation>
    <scope>NUCLEOTIDE SEQUENCE</scope>
    <source>
        <strain evidence="1">JCM 13306</strain>
    </source>
</reference>
<gene>
    <name evidence="1" type="ORF">GCM10009090_15700</name>
</gene>
<protein>
    <submittedName>
        <fullName evidence="1">Uncharacterized protein</fullName>
    </submittedName>
</protein>
<proteinExistence type="predicted"/>
<dbReference type="AlphaFoldDB" id="A0A919F736"/>
<name>A0A919F736_9XANT</name>